<keyword evidence="6" id="KW-1185">Reference proteome</keyword>
<dbReference type="Proteomes" id="UP000199073">
    <property type="component" value="Unassembled WGS sequence"/>
</dbReference>
<dbReference type="PROSITE" id="PS00198">
    <property type="entry name" value="4FE4S_FER_1"/>
    <property type="match status" value="1"/>
</dbReference>
<proteinExistence type="predicted"/>
<dbReference type="GO" id="GO:0051536">
    <property type="term" value="F:iron-sulfur cluster binding"/>
    <property type="evidence" value="ECO:0007669"/>
    <property type="project" value="UniProtKB-KW"/>
</dbReference>
<gene>
    <name evidence="5" type="ORF">SAMN05660330_03015</name>
</gene>
<dbReference type="InterPro" id="IPR023210">
    <property type="entry name" value="NADP_OxRdtase_dom"/>
</dbReference>
<dbReference type="PANTHER" id="PTHR43312">
    <property type="entry name" value="D-THREO-ALDOSE 1-DEHYDROGENASE"/>
    <property type="match status" value="1"/>
</dbReference>
<dbReference type="GO" id="GO:0046872">
    <property type="term" value="F:metal ion binding"/>
    <property type="evidence" value="ECO:0007669"/>
    <property type="project" value="UniProtKB-KW"/>
</dbReference>
<evidence type="ECO:0000313" key="5">
    <source>
        <dbReference type="EMBL" id="SDP51545.1"/>
    </source>
</evidence>
<dbReference type="SUPFAM" id="SSF51430">
    <property type="entry name" value="NAD(P)-linked oxidoreductase"/>
    <property type="match status" value="1"/>
</dbReference>
<dbReference type="Pfam" id="PF00248">
    <property type="entry name" value="Aldo_ket_red"/>
    <property type="match status" value="1"/>
</dbReference>
<keyword evidence="2" id="KW-0408">Iron</keyword>
<keyword evidence="3" id="KW-0411">Iron-sulfur</keyword>
<dbReference type="Pfam" id="PF13187">
    <property type="entry name" value="Fer4_9"/>
    <property type="match status" value="1"/>
</dbReference>
<sequence>MLYRKVPQNDDRLSILGFGCMRLPVRDDNSIDEERAIAQIRSGIDSGINYLDTAWPYHDGNGEVVLGKALKNGYRQKVKIATKLPSWLIKNREDMDFYLARQLEKLQSDHIDYYLLHALNKKSWNSLLSLGVTDFLQQAIADGRIINPGFSFHGLAEDFTMIVDAFPWIFCQIQYNFLDRENQAGLAGLQYAAAKDLAVIIMEPLRGGNLGLAQAPPAIQKLWDSGGGGRTPAEWALRWVWNHPEVTSVLSGMNLEDHITENLRVAETGFANSLRLEELALVDRVAEMYQELMKVGCTGCGYCMPCPEGVKIPSVFEVYNKMHMFGEEQKAKITYALRLSGTITAETPGFASQCVKCGQCEKKCPQRIEIMSTLAEVAEVMEDSGLERRIAVAAKILNGG</sequence>
<evidence type="ECO:0000256" key="2">
    <source>
        <dbReference type="ARBA" id="ARBA00023004"/>
    </source>
</evidence>
<accession>A0A1H0TCG3</accession>
<dbReference type="OrthoDB" id="9773828at2"/>
<dbReference type="AlphaFoldDB" id="A0A1H0TCG3"/>
<dbReference type="InterPro" id="IPR053135">
    <property type="entry name" value="AKR2_Oxidoreductase"/>
</dbReference>
<organism evidence="5 6">
    <name type="scientific">Desulforhopalus singaporensis</name>
    <dbReference type="NCBI Taxonomy" id="91360"/>
    <lineage>
        <taxon>Bacteria</taxon>
        <taxon>Pseudomonadati</taxon>
        <taxon>Thermodesulfobacteriota</taxon>
        <taxon>Desulfobulbia</taxon>
        <taxon>Desulfobulbales</taxon>
        <taxon>Desulfocapsaceae</taxon>
        <taxon>Desulforhopalus</taxon>
    </lineage>
</organism>
<evidence type="ECO:0000256" key="1">
    <source>
        <dbReference type="ARBA" id="ARBA00022723"/>
    </source>
</evidence>
<dbReference type="Gene3D" id="3.20.20.100">
    <property type="entry name" value="NADP-dependent oxidoreductase domain"/>
    <property type="match status" value="1"/>
</dbReference>
<dbReference type="InterPro" id="IPR017900">
    <property type="entry name" value="4Fe4S_Fe_S_CS"/>
</dbReference>
<dbReference type="CDD" id="cd19096">
    <property type="entry name" value="AKR_Fe-S_oxidoreductase"/>
    <property type="match status" value="1"/>
</dbReference>
<feature type="domain" description="4Fe-4S ferredoxin-type" evidence="4">
    <location>
        <begin position="346"/>
        <end position="374"/>
    </location>
</feature>
<dbReference type="PROSITE" id="PS51379">
    <property type="entry name" value="4FE4S_FER_2"/>
    <property type="match status" value="1"/>
</dbReference>
<dbReference type="EMBL" id="FNJI01000023">
    <property type="protein sequence ID" value="SDP51545.1"/>
    <property type="molecule type" value="Genomic_DNA"/>
</dbReference>
<evidence type="ECO:0000313" key="6">
    <source>
        <dbReference type="Proteomes" id="UP000199073"/>
    </source>
</evidence>
<protein>
    <recommendedName>
        <fullName evidence="4">4Fe-4S ferredoxin-type domain-containing protein</fullName>
    </recommendedName>
</protein>
<dbReference type="PANTHER" id="PTHR43312:SF2">
    <property type="entry name" value="OXIDOREDUCTASE"/>
    <property type="match status" value="1"/>
</dbReference>
<name>A0A1H0TCG3_9BACT</name>
<keyword evidence="1" id="KW-0479">Metal-binding</keyword>
<reference evidence="5 6" key="1">
    <citation type="submission" date="2016-10" db="EMBL/GenBank/DDBJ databases">
        <authorList>
            <person name="de Groot N.N."/>
        </authorList>
    </citation>
    <scope>NUCLEOTIDE SEQUENCE [LARGE SCALE GENOMIC DNA]</scope>
    <source>
        <strain evidence="5 6">DSM 12130</strain>
    </source>
</reference>
<dbReference type="InterPro" id="IPR017896">
    <property type="entry name" value="4Fe4S_Fe-S-bd"/>
</dbReference>
<dbReference type="STRING" id="91360.SAMN05660330_03015"/>
<dbReference type="InterPro" id="IPR036812">
    <property type="entry name" value="NAD(P)_OxRdtase_dom_sf"/>
</dbReference>
<evidence type="ECO:0000259" key="4">
    <source>
        <dbReference type="PROSITE" id="PS51379"/>
    </source>
</evidence>
<evidence type="ECO:0000256" key="3">
    <source>
        <dbReference type="ARBA" id="ARBA00023014"/>
    </source>
</evidence>
<dbReference type="RefSeq" id="WP_092224296.1">
    <property type="nucleotide sequence ID" value="NZ_FNJI01000023.1"/>
</dbReference>